<accession>A0A450SIM2</accession>
<dbReference type="Gene3D" id="3.90.1150.10">
    <property type="entry name" value="Aspartate Aminotransferase, domain 1"/>
    <property type="match status" value="1"/>
</dbReference>
<dbReference type="GO" id="GO:0004400">
    <property type="term" value="F:histidinol-phosphate transaminase activity"/>
    <property type="evidence" value="ECO:0007669"/>
    <property type="project" value="UniProtKB-UniRule"/>
</dbReference>
<dbReference type="EC" id="2.6.1.9" evidence="11"/>
<evidence type="ECO:0000256" key="5">
    <source>
        <dbReference type="ARBA" id="ARBA00022576"/>
    </source>
</evidence>
<evidence type="ECO:0000256" key="3">
    <source>
        <dbReference type="ARBA" id="ARBA00007970"/>
    </source>
</evidence>
<evidence type="ECO:0000259" key="12">
    <source>
        <dbReference type="Pfam" id="PF00155"/>
    </source>
</evidence>
<evidence type="ECO:0000256" key="10">
    <source>
        <dbReference type="ARBA" id="ARBA00047481"/>
    </source>
</evidence>
<sequence>MPRRSEAKSGAGSAVRFFVYRSPMKKPNTSPAKATGRCALEWIRPEIRALRAYHVPEGQDLVKLDAMENPYPWPEGLVEKWLDTLRESAINRYPDPSPEALKGLLRKTMRIPDGMGVLLGNGSDELIQLIAMSMQGSRRDKPRVILAPEPTFVMYRLIAMACGLEFVGAPLRAADFSLDGGTVLDAIEKHQPAVVFLAYPNNPTGNLFDTELLLAILAQAPGLVVIDEAYTPFAQTSRMEWLRDWPNLIILRTLSKLGFAGLRLGFAVGHPEWMEEMNKLRLPYNINTLTQASVSLALDHFAVFEEQITRIRQGREKLFRALSAREGVTAWPSRANFILFRPASKSADAIHAGLRKRGILIKNLHGSHPLLENCLRVTVGMPEENQAFLEAFGIVGVK</sequence>
<comment type="subunit">
    <text evidence="4 11">Homodimer.</text>
</comment>
<evidence type="ECO:0000256" key="8">
    <source>
        <dbReference type="ARBA" id="ARBA00022898"/>
    </source>
</evidence>
<dbReference type="UniPathway" id="UPA00031">
    <property type="reaction ID" value="UER00012"/>
</dbReference>
<dbReference type="InterPro" id="IPR005861">
    <property type="entry name" value="HisP_aminotrans"/>
</dbReference>
<feature type="domain" description="Aminotransferase class I/classII large" evidence="12">
    <location>
        <begin position="60"/>
        <end position="390"/>
    </location>
</feature>
<dbReference type="InterPro" id="IPR004839">
    <property type="entry name" value="Aminotransferase_I/II_large"/>
</dbReference>
<keyword evidence="9 11" id="KW-0368">Histidine biosynthesis</keyword>
<dbReference type="InterPro" id="IPR015422">
    <property type="entry name" value="PyrdxlP-dep_Trfase_small"/>
</dbReference>
<dbReference type="SUPFAM" id="SSF53383">
    <property type="entry name" value="PLP-dependent transferases"/>
    <property type="match status" value="1"/>
</dbReference>
<dbReference type="PANTHER" id="PTHR42885">
    <property type="entry name" value="HISTIDINOL-PHOSPHATE AMINOTRANSFERASE-RELATED"/>
    <property type="match status" value="1"/>
</dbReference>
<organism evidence="13">
    <name type="scientific">Candidatus Kentrum sp. DK</name>
    <dbReference type="NCBI Taxonomy" id="2126562"/>
    <lineage>
        <taxon>Bacteria</taxon>
        <taxon>Pseudomonadati</taxon>
        <taxon>Pseudomonadota</taxon>
        <taxon>Gammaproteobacteria</taxon>
        <taxon>Candidatus Kentrum</taxon>
    </lineage>
</organism>
<keyword evidence="5 11" id="KW-0032">Aminotransferase</keyword>
<reference evidence="13" key="1">
    <citation type="submission" date="2019-02" db="EMBL/GenBank/DDBJ databases">
        <authorList>
            <person name="Gruber-Vodicka R. H."/>
            <person name="Seah K. B. B."/>
        </authorList>
    </citation>
    <scope>NUCLEOTIDE SEQUENCE</scope>
    <source>
        <strain evidence="13">BECK_DK161</strain>
    </source>
</reference>
<dbReference type="NCBIfam" id="TIGR01141">
    <property type="entry name" value="hisC"/>
    <property type="match status" value="1"/>
</dbReference>
<dbReference type="InterPro" id="IPR015421">
    <property type="entry name" value="PyrdxlP-dep_Trfase_major"/>
</dbReference>
<keyword evidence="6 11" id="KW-0028">Amino-acid biosynthesis</keyword>
<evidence type="ECO:0000256" key="1">
    <source>
        <dbReference type="ARBA" id="ARBA00001933"/>
    </source>
</evidence>
<dbReference type="Pfam" id="PF00155">
    <property type="entry name" value="Aminotran_1_2"/>
    <property type="match status" value="1"/>
</dbReference>
<dbReference type="AlphaFoldDB" id="A0A450SIM2"/>
<dbReference type="PANTHER" id="PTHR42885:SF2">
    <property type="entry name" value="HISTIDINOL-PHOSPHATE AMINOTRANSFERASE"/>
    <property type="match status" value="1"/>
</dbReference>
<feature type="modified residue" description="N6-(pyridoxal phosphate)lysine" evidence="11">
    <location>
        <position position="256"/>
    </location>
</feature>
<dbReference type="Gene3D" id="3.40.640.10">
    <property type="entry name" value="Type I PLP-dependent aspartate aminotransferase-like (Major domain)"/>
    <property type="match status" value="1"/>
</dbReference>
<comment type="cofactor">
    <cofactor evidence="1 11">
        <name>pyridoxal 5'-phosphate</name>
        <dbReference type="ChEBI" id="CHEBI:597326"/>
    </cofactor>
</comment>
<dbReference type="GO" id="GO:0000105">
    <property type="term" value="P:L-histidine biosynthetic process"/>
    <property type="evidence" value="ECO:0007669"/>
    <property type="project" value="UniProtKB-UniRule"/>
</dbReference>
<evidence type="ECO:0000256" key="4">
    <source>
        <dbReference type="ARBA" id="ARBA00011738"/>
    </source>
</evidence>
<comment type="catalytic activity">
    <reaction evidence="10 11">
        <text>L-histidinol phosphate + 2-oxoglutarate = 3-(imidazol-4-yl)-2-oxopropyl phosphate + L-glutamate</text>
        <dbReference type="Rhea" id="RHEA:23744"/>
        <dbReference type="ChEBI" id="CHEBI:16810"/>
        <dbReference type="ChEBI" id="CHEBI:29985"/>
        <dbReference type="ChEBI" id="CHEBI:57766"/>
        <dbReference type="ChEBI" id="CHEBI:57980"/>
        <dbReference type="EC" id="2.6.1.9"/>
    </reaction>
</comment>
<comment type="similarity">
    <text evidence="3 11">Belongs to the class-II pyridoxal-phosphate-dependent aminotransferase family. Histidinol-phosphate aminotransferase subfamily.</text>
</comment>
<dbReference type="HAMAP" id="MF_01023">
    <property type="entry name" value="HisC_aminotrans_2"/>
    <property type="match status" value="1"/>
</dbReference>
<dbReference type="InterPro" id="IPR015424">
    <property type="entry name" value="PyrdxlP-dep_Trfase"/>
</dbReference>
<dbReference type="CDD" id="cd00609">
    <property type="entry name" value="AAT_like"/>
    <property type="match status" value="1"/>
</dbReference>
<protein>
    <recommendedName>
        <fullName evidence="11">Histidinol-phosphate aminotransferase</fullName>
        <ecNumber evidence="11">2.6.1.9</ecNumber>
    </recommendedName>
    <alternativeName>
        <fullName evidence="11">Imidazole acetol-phosphate transaminase</fullName>
    </alternativeName>
</protein>
<evidence type="ECO:0000256" key="2">
    <source>
        <dbReference type="ARBA" id="ARBA00005011"/>
    </source>
</evidence>
<evidence type="ECO:0000256" key="6">
    <source>
        <dbReference type="ARBA" id="ARBA00022605"/>
    </source>
</evidence>
<evidence type="ECO:0000256" key="11">
    <source>
        <dbReference type="HAMAP-Rule" id="MF_01023"/>
    </source>
</evidence>
<dbReference type="GO" id="GO:0030170">
    <property type="term" value="F:pyridoxal phosphate binding"/>
    <property type="evidence" value="ECO:0007669"/>
    <property type="project" value="InterPro"/>
</dbReference>
<proteinExistence type="inferred from homology"/>
<dbReference type="EMBL" id="CAADEY010000039">
    <property type="protein sequence ID" value="VFJ53234.1"/>
    <property type="molecule type" value="Genomic_DNA"/>
</dbReference>
<evidence type="ECO:0000313" key="13">
    <source>
        <dbReference type="EMBL" id="VFJ53234.1"/>
    </source>
</evidence>
<keyword evidence="7 11" id="KW-0808">Transferase</keyword>
<comment type="pathway">
    <text evidence="2 11">Amino-acid biosynthesis; L-histidine biosynthesis; L-histidine from 5-phospho-alpha-D-ribose 1-diphosphate: step 7/9.</text>
</comment>
<evidence type="ECO:0000256" key="7">
    <source>
        <dbReference type="ARBA" id="ARBA00022679"/>
    </source>
</evidence>
<keyword evidence="8 11" id="KW-0663">Pyridoxal phosphate</keyword>
<evidence type="ECO:0000256" key="9">
    <source>
        <dbReference type="ARBA" id="ARBA00023102"/>
    </source>
</evidence>
<gene>
    <name evidence="11" type="primary">hisC</name>
    <name evidence="13" type="ORF">BECKDK2373C_GA0170839_10395</name>
</gene>
<name>A0A450SIM2_9GAMM</name>